<keyword evidence="5" id="KW-0378">Hydrolase</keyword>
<dbReference type="SUPFAM" id="SSF51695">
    <property type="entry name" value="PLC-like phosphodiesterases"/>
    <property type="match status" value="1"/>
</dbReference>
<dbReference type="EC" id="3.1.4.46" evidence="2"/>
<dbReference type="AlphaFoldDB" id="A0ABD3QXL5"/>
<comment type="similarity">
    <text evidence="1">Belongs to the glycerophosphoryl diester phosphodiesterase family.</text>
</comment>
<keyword evidence="10" id="KW-1185">Reference proteome</keyword>
<evidence type="ECO:0000259" key="8">
    <source>
        <dbReference type="PROSITE" id="PS51704"/>
    </source>
</evidence>
<dbReference type="Proteomes" id="UP001516023">
    <property type="component" value="Unassembled WGS sequence"/>
</dbReference>
<dbReference type="EMBL" id="JABMIG020000007">
    <property type="protein sequence ID" value="KAL3804526.1"/>
    <property type="molecule type" value="Genomic_DNA"/>
</dbReference>
<dbReference type="GO" id="GO:0006071">
    <property type="term" value="P:glycerol metabolic process"/>
    <property type="evidence" value="ECO:0007669"/>
    <property type="project" value="UniProtKB-KW"/>
</dbReference>
<proteinExistence type="inferred from homology"/>
<feature type="domain" description="GP-PDE" evidence="8">
    <location>
        <begin position="82"/>
        <end position="413"/>
    </location>
</feature>
<reference evidence="9 10" key="1">
    <citation type="journal article" date="2020" name="G3 (Bethesda)">
        <title>Improved Reference Genome for Cyclotella cryptica CCMP332, a Model for Cell Wall Morphogenesis, Salinity Adaptation, and Lipid Production in Diatoms (Bacillariophyta).</title>
        <authorList>
            <person name="Roberts W.R."/>
            <person name="Downey K.M."/>
            <person name="Ruck E.C."/>
            <person name="Traller J.C."/>
            <person name="Alverson A.J."/>
        </authorList>
    </citation>
    <scope>NUCLEOTIDE SEQUENCE [LARGE SCALE GENOMIC DNA]</scope>
    <source>
        <strain evidence="9 10">CCMP332</strain>
    </source>
</reference>
<dbReference type="InterPro" id="IPR017946">
    <property type="entry name" value="PLC-like_Pdiesterase_TIM-brl"/>
</dbReference>
<feature type="signal peptide" evidence="7">
    <location>
        <begin position="1"/>
        <end position="26"/>
    </location>
</feature>
<evidence type="ECO:0000256" key="5">
    <source>
        <dbReference type="ARBA" id="ARBA00022801"/>
    </source>
</evidence>
<evidence type="ECO:0000256" key="2">
    <source>
        <dbReference type="ARBA" id="ARBA00012247"/>
    </source>
</evidence>
<evidence type="ECO:0000313" key="9">
    <source>
        <dbReference type="EMBL" id="KAL3804526.1"/>
    </source>
</evidence>
<accession>A0ABD3QXL5</accession>
<sequence>MLRMSCYFVSRELLAFALFGADVSRAADTVTLGIRPYWLLEKMNPSSLKDSLDITLIPRSLLSKSLATEECAATKTSWAVTDMTIGHRGGATMQMPEHTIENYKAGAMMGAGVIECDVTFTSDLELVCRHSQCDLHTTTDVVLHDELNAKCTIPWEAGNEPKCCTSDFTLEELKGLCKTNQSVIVSCNISNSTSLTNVLLADHTSGAKMDSSGGTSATTAMEYVYGGTADWRTDLYQYPCPEVVTHKEYIKLVQSLGRKFTPELKTPSVDMPFNGMTQEDYAQKMIDEYIELGVAPEDLYPQSFLPSDTYYWVANSGEYGAQSVALDETDRNETAARAFHDELIANGVKIVAPAQQMLVRPAEEGEDSELGIVPSVYAESAIDHNLDIITWTLERSPPGLKVGDPPGLTIDDLWYWSSLQSLNLTDGSNFELLHVLIHDIGVIGVFTDWAPTVTFYANCMGVGFNASSEAAKDDSISDGSSATVDISNIAEDLKNVSSDSVEVKSTDSSSSGAARALRVAARLASIVVRAAGF</sequence>
<dbReference type="PANTHER" id="PTHR43620:SF7">
    <property type="entry name" value="GLYCEROPHOSPHODIESTER PHOSPHODIESTERASE GDPD5-RELATED"/>
    <property type="match status" value="1"/>
</dbReference>
<keyword evidence="3 7" id="KW-0732">Signal</keyword>
<dbReference type="Gene3D" id="3.20.20.190">
    <property type="entry name" value="Phosphatidylinositol (PI) phosphodiesterase"/>
    <property type="match status" value="1"/>
</dbReference>
<organism evidence="9 10">
    <name type="scientific">Cyclotella cryptica</name>
    <dbReference type="NCBI Taxonomy" id="29204"/>
    <lineage>
        <taxon>Eukaryota</taxon>
        <taxon>Sar</taxon>
        <taxon>Stramenopiles</taxon>
        <taxon>Ochrophyta</taxon>
        <taxon>Bacillariophyta</taxon>
        <taxon>Coscinodiscophyceae</taxon>
        <taxon>Thalassiosirophycidae</taxon>
        <taxon>Stephanodiscales</taxon>
        <taxon>Stephanodiscaceae</taxon>
        <taxon>Cyclotella</taxon>
    </lineage>
</organism>
<dbReference type="Pfam" id="PF03009">
    <property type="entry name" value="GDPD"/>
    <property type="match status" value="1"/>
</dbReference>
<evidence type="ECO:0000256" key="7">
    <source>
        <dbReference type="SAM" id="SignalP"/>
    </source>
</evidence>
<comment type="catalytic activity">
    <reaction evidence="6">
        <text>a sn-glycero-3-phosphodiester + H2O = an alcohol + sn-glycerol 3-phosphate + H(+)</text>
        <dbReference type="Rhea" id="RHEA:12969"/>
        <dbReference type="ChEBI" id="CHEBI:15377"/>
        <dbReference type="ChEBI" id="CHEBI:15378"/>
        <dbReference type="ChEBI" id="CHEBI:30879"/>
        <dbReference type="ChEBI" id="CHEBI:57597"/>
        <dbReference type="ChEBI" id="CHEBI:83408"/>
        <dbReference type="EC" id="3.1.4.46"/>
    </reaction>
</comment>
<evidence type="ECO:0000256" key="4">
    <source>
        <dbReference type="ARBA" id="ARBA00022798"/>
    </source>
</evidence>
<evidence type="ECO:0000256" key="6">
    <source>
        <dbReference type="ARBA" id="ARBA00047512"/>
    </source>
</evidence>
<keyword evidence="4" id="KW-0319">Glycerol metabolism</keyword>
<evidence type="ECO:0000256" key="1">
    <source>
        <dbReference type="ARBA" id="ARBA00007277"/>
    </source>
</evidence>
<dbReference type="PROSITE" id="PS51704">
    <property type="entry name" value="GP_PDE"/>
    <property type="match status" value="1"/>
</dbReference>
<dbReference type="PANTHER" id="PTHR43620">
    <property type="entry name" value="GLYCEROPHOSPHORYL DIESTER PHOSPHODIESTERASE"/>
    <property type="match status" value="1"/>
</dbReference>
<gene>
    <name evidence="9" type="ORF">HJC23_002565</name>
</gene>
<evidence type="ECO:0000313" key="10">
    <source>
        <dbReference type="Proteomes" id="UP001516023"/>
    </source>
</evidence>
<feature type="chain" id="PRO_5044757991" description="glycerophosphodiester phosphodiesterase" evidence="7">
    <location>
        <begin position="27"/>
        <end position="533"/>
    </location>
</feature>
<evidence type="ECO:0000256" key="3">
    <source>
        <dbReference type="ARBA" id="ARBA00022729"/>
    </source>
</evidence>
<name>A0ABD3QXL5_9STRA</name>
<dbReference type="GO" id="GO:0008889">
    <property type="term" value="F:glycerophosphodiester phosphodiesterase activity"/>
    <property type="evidence" value="ECO:0007669"/>
    <property type="project" value="UniProtKB-EC"/>
</dbReference>
<dbReference type="InterPro" id="IPR030395">
    <property type="entry name" value="GP_PDE_dom"/>
</dbReference>
<comment type="caution">
    <text evidence="9">The sequence shown here is derived from an EMBL/GenBank/DDBJ whole genome shotgun (WGS) entry which is preliminary data.</text>
</comment>
<protein>
    <recommendedName>
        <fullName evidence="2">glycerophosphodiester phosphodiesterase</fullName>
        <ecNumber evidence="2">3.1.4.46</ecNumber>
    </recommendedName>
</protein>